<dbReference type="GeneID" id="8107931"/>
<dbReference type="RefSeq" id="XP_002481118.1">
    <property type="nucleotide sequence ID" value="XM_002481073.1"/>
</dbReference>
<accession>B8M3U1</accession>
<evidence type="ECO:0000313" key="2">
    <source>
        <dbReference type="Proteomes" id="UP000001745"/>
    </source>
</evidence>
<protein>
    <recommendedName>
        <fullName evidence="3">Heterokaryon incompatibility domain-containing protein</fullName>
    </recommendedName>
</protein>
<evidence type="ECO:0000313" key="1">
    <source>
        <dbReference type="EMBL" id="EED20684.1"/>
    </source>
</evidence>
<dbReference type="PhylomeDB" id="B8M3U1"/>
<organism evidence="1 2">
    <name type="scientific">Talaromyces stipitatus (strain ATCC 10500 / CBS 375.48 / QM 6759 / NRRL 1006)</name>
    <name type="common">Penicillium stipitatum</name>
    <dbReference type="NCBI Taxonomy" id="441959"/>
    <lineage>
        <taxon>Eukaryota</taxon>
        <taxon>Fungi</taxon>
        <taxon>Dikarya</taxon>
        <taxon>Ascomycota</taxon>
        <taxon>Pezizomycotina</taxon>
        <taxon>Eurotiomycetes</taxon>
        <taxon>Eurotiomycetidae</taxon>
        <taxon>Eurotiales</taxon>
        <taxon>Trichocomaceae</taxon>
        <taxon>Talaromyces</taxon>
        <taxon>Talaromyces sect. Talaromyces</taxon>
    </lineage>
</organism>
<dbReference type="AlphaFoldDB" id="B8M3U1"/>
<keyword evidence="2" id="KW-1185">Reference proteome</keyword>
<dbReference type="VEuPathDB" id="FungiDB:TSTA_038890"/>
<dbReference type="InParanoid" id="B8M3U1"/>
<gene>
    <name evidence="1" type="ORF">TSTA_038890</name>
</gene>
<proteinExistence type="predicted"/>
<sequence>MRPLWTVHGWGITVTAQPMLTRPVMAGVFRFEPIQAQIIDILQQEGLPLLRASIANHSAVKVEVIKHQIGMKYTAISHIWSDGLGNEDQYWLLELQFKQLVKAVNAAKGGRRTTRVPSARHLRPGAEIPTKRVPMACVFFLGHG</sequence>
<dbReference type="EMBL" id="EQ962654">
    <property type="protein sequence ID" value="EED20684.1"/>
    <property type="molecule type" value="Genomic_DNA"/>
</dbReference>
<dbReference type="OrthoDB" id="2426273at2759"/>
<dbReference type="HOGENOM" id="CLU_1797746_0_0_1"/>
<dbReference type="Proteomes" id="UP000001745">
    <property type="component" value="Unassembled WGS sequence"/>
</dbReference>
<reference evidence="2" key="1">
    <citation type="journal article" date="2015" name="Genome Announc.">
        <title>Genome sequence of the AIDS-associated pathogen Penicillium marneffei (ATCC18224) and its near taxonomic relative Talaromyces stipitatus (ATCC10500).</title>
        <authorList>
            <person name="Nierman W.C."/>
            <person name="Fedorova-Abrams N.D."/>
            <person name="Andrianopoulos A."/>
        </authorList>
    </citation>
    <scope>NUCLEOTIDE SEQUENCE [LARGE SCALE GENOMIC DNA]</scope>
    <source>
        <strain evidence="2">ATCC 10500 / CBS 375.48 / QM 6759 / NRRL 1006</strain>
    </source>
</reference>
<evidence type="ECO:0008006" key="3">
    <source>
        <dbReference type="Google" id="ProtNLM"/>
    </source>
</evidence>
<name>B8M3U1_TALSN</name>